<feature type="transmembrane region" description="Helical" evidence="1">
    <location>
        <begin position="157"/>
        <end position="176"/>
    </location>
</feature>
<dbReference type="STRING" id="222136.BBW65_03755"/>
<protein>
    <submittedName>
        <fullName evidence="2">Uncharacterized protein</fullName>
    </submittedName>
</protein>
<reference evidence="3" key="1">
    <citation type="submission" date="2016-07" db="EMBL/GenBank/DDBJ databases">
        <authorList>
            <person name="Florea S."/>
            <person name="Webb J.S."/>
            <person name="Jaromczyk J."/>
            <person name="Schardl C.L."/>
        </authorList>
    </citation>
    <scope>NUCLEOTIDE SEQUENCE [LARGE SCALE GENOMIC DNA]</scope>
    <source>
        <strain evidence="3">MIT 01-6242</strain>
    </source>
</reference>
<name>A0A1B1U595_9HELI</name>
<dbReference type="Proteomes" id="UP000092884">
    <property type="component" value="Chromosome"/>
</dbReference>
<evidence type="ECO:0000313" key="3">
    <source>
        <dbReference type="Proteomes" id="UP000092884"/>
    </source>
</evidence>
<feature type="transmembrane region" description="Helical" evidence="1">
    <location>
        <begin position="29"/>
        <end position="47"/>
    </location>
</feature>
<keyword evidence="1" id="KW-1133">Transmembrane helix</keyword>
<organism evidence="2 3">
    <name type="scientific">Helicobacter enhydrae</name>
    <dbReference type="NCBI Taxonomy" id="222136"/>
    <lineage>
        <taxon>Bacteria</taxon>
        <taxon>Pseudomonadati</taxon>
        <taxon>Campylobacterota</taxon>
        <taxon>Epsilonproteobacteria</taxon>
        <taxon>Campylobacterales</taxon>
        <taxon>Helicobacteraceae</taxon>
        <taxon>Helicobacter</taxon>
    </lineage>
</organism>
<evidence type="ECO:0000313" key="2">
    <source>
        <dbReference type="EMBL" id="ANV97967.1"/>
    </source>
</evidence>
<evidence type="ECO:0000256" key="1">
    <source>
        <dbReference type="SAM" id="Phobius"/>
    </source>
</evidence>
<accession>A0A1B1U595</accession>
<feature type="transmembrane region" description="Helical" evidence="1">
    <location>
        <begin position="90"/>
        <end position="110"/>
    </location>
</feature>
<sequence>MIFSAVVYTFLILAIVATSLQKIGREMRMVLLALVGVLVNLPIIYHLSIVEWIVSFLATPSVFLGVLAVSSLIVTFYAPKEVLLPPTSKIFIVIFGFVLYLGSLNLLFGFDLTALNFEYQIVIASIIMLFAFVVDKFLGIVYLICFFFFCLGIGENIFVSMIDVLVWGYAIFGIFLDGARKKAHQRF</sequence>
<feature type="transmembrane region" description="Helical" evidence="1">
    <location>
        <begin position="54"/>
        <end position="78"/>
    </location>
</feature>
<proteinExistence type="predicted"/>
<keyword evidence="3" id="KW-1185">Reference proteome</keyword>
<dbReference type="KEGG" id="het:BBW65_03755"/>
<keyword evidence="1" id="KW-0812">Transmembrane</keyword>
<keyword evidence="1" id="KW-0472">Membrane</keyword>
<dbReference type="AlphaFoldDB" id="A0A1B1U595"/>
<gene>
    <name evidence="2" type="ORF">BBW65_03755</name>
</gene>
<feature type="transmembrane region" description="Helical" evidence="1">
    <location>
        <begin position="122"/>
        <end position="151"/>
    </location>
</feature>
<dbReference type="EMBL" id="CP016503">
    <property type="protein sequence ID" value="ANV97967.1"/>
    <property type="molecule type" value="Genomic_DNA"/>
</dbReference>